<feature type="transmembrane region" description="Helical" evidence="13">
    <location>
        <begin position="12"/>
        <end position="35"/>
    </location>
</feature>
<keyword evidence="10" id="KW-0408">Iron</keyword>
<evidence type="ECO:0000256" key="7">
    <source>
        <dbReference type="ARBA" id="ARBA00022723"/>
    </source>
</evidence>
<keyword evidence="8" id="KW-0249">Electron transport</keyword>
<keyword evidence="11 13" id="KW-0472">Membrane</keyword>
<comment type="subcellular location">
    <subcellularLocation>
        <location evidence="2">Cell membrane</location>
        <topology evidence="2">Multi-pass membrane protein</topology>
    </subcellularLocation>
</comment>
<keyword evidence="4" id="KW-1003">Cell membrane</keyword>
<accession>A0A4V3DIN5</accession>
<dbReference type="EMBL" id="SNZB01000002">
    <property type="protein sequence ID" value="TDR22751.1"/>
    <property type="molecule type" value="Genomic_DNA"/>
</dbReference>
<evidence type="ECO:0000256" key="9">
    <source>
        <dbReference type="ARBA" id="ARBA00022989"/>
    </source>
</evidence>
<dbReference type="InterPro" id="IPR016174">
    <property type="entry name" value="Di-haem_cyt_TM"/>
</dbReference>
<proteinExistence type="inferred from homology"/>
<evidence type="ECO:0000256" key="4">
    <source>
        <dbReference type="ARBA" id="ARBA00022475"/>
    </source>
</evidence>
<keyword evidence="7" id="KW-0479">Metal-binding</keyword>
<feature type="transmembrane region" description="Helical" evidence="13">
    <location>
        <begin position="142"/>
        <end position="162"/>
    </location>
</feature>
<dbReference type="GO" id="GO:0005886">
    <property type="term" value="C:plasma membrane"/>
    <property type="evidence" value="ECO:0007669"/>
    <property type="project" value="UniProtKB-SubCell"/>
</dbReference>
<dbReference type="Pfam" id="PF01292">
    <property type="entry name" value="Ni_hydr_CYTB"/>
    <property type="match status" value="1"/>
</dbReference>
<dbReference type="SUPFAM" id="SSF81342">
    <property type="entry name" value="Transmembrane di-heme cytochromes"/>
    <property type="match status" value="1"/>
</dbReference>
<evidence type="ECO:0000256" key="5">
    <source>
        <dbReference type="ARBA" id="ARBA00022617"/>
    </source>
</evidence>
<dbReference type="Gene3D" id="1.20.950.20">
    <property type="entry name" value="Transmembrane di-heme cytochromes, Chain C"/>
    <property type="match status" value="2"/>
</dbReference>
<keyword evidence="16" id="KW-1185">Reference proteome</keyword>
<gene>
    <name evidence="15" type="ORF">C8D91_1244</name>
</gene>
<dbReference type="PANTHER" id="PTHR30529">
    <property type="entry name" value="CYTOCHROME B561"/>
    <property type="match status" value="1"/>
</dbReference>
<evidence type="ECO:0000313" key="15">
    <source>
        <dbReference type="EMBL" id="TDR22751.1"/>
    </source>
</evidence>
<evidence type="ECO:0000256" key="1">
    <source>
        <dbReference type="ARBA" id="ARBA00001970"/>
    </source>
</evidence>
<dbReference type="OrthoDB" id="9793784at2"/>
<keyword evidence="9 13" id="KW-1133">Transmembrane helix</keyword>
<dbReference type="RefSeq" id="WP_099019368.1">
    <property type="nucleotide sequence ID" value="NZ_NIHB01000002.1"/>
</dbReference>
<comment type="cofactor">
    <cofactor evidence="1">
        <name>heme b</name>
        <dbReference type="ChEBI" id="CHEBI:60344"/>
    </cofactor>
</comment>
<evidence type="ECO:0000256" key="8">
    <source>
        <dbReference type="ARBA" id="ARBA00022982"/>
    </source>
</evidence>
<dbReference type="InterPro" id="IPR052168">
    <property type="entry name" value="Cytochrome_b561_oxidase"/>
</dbReference>
<evidence type="ECO:0000256" key="2">
    <source>
        <dbReference type="ARBA" id="ARBA00004651"/>
    </source>
</evidence>
<evidence type="ECO:0000256" key="10">
    <source>
        <dbReference type="ARBA" id="ARBA00023004"/>
    </source>
</evidence>
<keyword evidence="3" id="KW-0813">Transport</keyword>
<dbReference type="Proteomes" id="UP000295724">
    <property type="component" value="Unassembled WGS sequence"/>
</dbReference>
<feature type="domain" description="Cytochrome b561 bacterial/Ni-hydrogenase" evidence="14">
    <location>
        <begin position="9"/>
        <end position="177"/>
    </location>
</feature>
<feature type="transmembrane region" description="Helical" evidence="13">
    <location>
        <begin position="47"/>
        <end position="68"/>
    </location>
</feature>
<dbReference type="GO" id="GO:0020037">
    <property type="term" value="F:heme binding"/>
    <property type="evidence" value="ECO:0007669"/>
    <property type="project" value="TreeGrafter"/>
</dbReference>
<evidence type="ECO:0000256" key="6">
    <source>
        <dbReference type="ARBA" id="ARBA00022692"/>
    </source>
</evidence>
<dbReference type="InterPro" id="IPR011577">
    <property type="entry name" value="Cyt_b561_bac/Ni-Hgenase"/>
</dbReference>
<comment type="similarity">
    <text evidence="12">Belongs to the cytochrome b561 family.</text>
</comment>
<name>A0A4V3DIN5_9GAMM</name>
<protein>
    <submittedName>
        <fullName evidence="15">Cytochrome b561</fullName>
    </submittedName>
</protein>
<feature type="transmembrane region" description="Helical" evidence="13">
    <location>
        <begin position="89"/>
        <end position="111"/>
    </location>
</feature>
<dbReference type="GO" id="GO:0046872">
    <property type="term" value="F:metal ion binding"/>
    <property type="evidence" value="ECO:0007669"/>
    <property type="project" value="UniProtKB-KW"/>
</dbReference>
<sequence length="182" mass="21207">MNIKDTANHYGFISRLNHWLGALIVIGMLAVGLYFNDMPRGDEKSYWLKLHIGVGGLFFVFLWFRVFWRVFTQSPQAFEQKKTLKRLTQIVHWVLLLSVLIMALSGPFLIWSRGAPINVFDWFSIPSPMGKMPDFHELMEEVHAIVAKVLLVSIIIHTLAVIKHRFIDKDQLLSRMVKFLRK</sequence>
<evidence type="ECO:0000256" key="11">
    <source>
        <dbReference type="ARBA" id="ARBA00023136"/>
    </source>
</evidence>
<dbReference type="GO" id="GO:0009055">
    <property type="term" value="F:electron transfer activity"/>
    <property type="evidence" value="ECO:0007669"/>
    <property type="project" value="InterPro"/>
</dbReference>
<evidence type="ECO:0000259" key="14">
    <source>
        <dbReference type="Pfam" id="PF01292"/>
    </source>
</evidence>
<keyword evidence="5" id="KW-0349">Heme</keyword>
<keyword evidence="6 13" id="KW-0812">Transmembrane</keyword>
<evidence type="ECO:0000256" key="3">
    <source>
        <dbReference type="ARBA" id="ARBA00022448"/>
    </source>
</evidence>
<dbReference type="AlphaFoldDB" id="A0A4V3DIN5"/>
<reference evidence="15 16" key="1">
    <citation type="submission" date="2019-03" db="EMBL/GenBank/DDBJ databases">
        <title>Genomic Encyclopedia of Type Strains, Phase IV (KMG-IV): sequencing the most valuable type-strain genomes for metagenomic binning, comparative biology and taxonomic classification.</title>
        <authorList>
            <person name="Goeker M."/>
        </authorList>
    </citation>
    <scope>NUCLEOTIDE SEQUENCE [LARGE SCALE GENOMIC DNA]</scope>
    <source>
        <strain evidence="15 16">DSM 25488</strain>
    </source>
</reference>
<comment type="caution">
    <text evidence="15">The sequence shown here is derived from an EMBL/GenBank/DDBJ whole genome shotgun (WGS) entry which is preliminary data.</text>
</comment>
<evidence type="ECO:0000313" key="16">
    <source>
        <dbReference type="Proteomes" id="UP000295724"/>
    </source>
</evidence>
<evidence type="ECO:0000256" key="12">
    <source>
        <dbReference type="ARBA" id="ARBA00037975"/>
    </source>
</evidence>
<evidence type="ECO:0000256" key="13">
    <source>
        <dbReference type="SAM" id="Phobius"/>
    </source>
</evidence>
<dbReference type="GO" id="GO:0022904">
    <property type="term" value="P:respiratory electron transport chain"/>
    <property type="evidence" value="ECO:0007669"/>
    <property type="project" value="InterPro"/>
</dbReference>
<dbReference type="PANTHER" id="PTHR30529:SF1">
    <property type="entry name" value="CYTOCHROME B561 HOMOLOG 2"/>
    <property type="match status" value="1"/>
</dbReference>
<organism evidence="15 16">
    <name type="scientific">Marinicella litoralis</name>
    <dbReference type="NCBI Taxonomy" id="644220"/>
    <lineage>
        <taxon>Bacteria</taxon>
        <taxon>Pseudomonadati</taxon>
        <taxon>Pseudomonadota</taxon>
        <taxon>Gammaproteobacteria</taxon>
        <taxon>Lysobacterales</taxon>
        <taxon>Marinicellaceae</taxon>
        <taxon>Marinicella</taxon>
    </lineage>
</organism>